<accession>A0A645H8K8</accession>
<name>A0A645H8K8_9ZZZZ</name>
<dbReference type="EMBL" id="VSSQ01088908">
    <property type="protein sequence ID" value="MPN35371.1"/>
    <property type="molecule type" value="Genomic_DNA"/>
</dbReference>
<comment type="caution">
    <text evidence="1">The sequence shown here is derived from an EMBL/GenBank/DDBJ whole genome shotgun (WGS) entry which is preliminary data.</text>
</comment>
<dbReference type="AlphaFoldDB" id="A0A645H8K8"/>
<protein>
    <submittedName>
        <fullName evidence="1">Uncharacterized protein</fullName>
    </submittedName>
</protein>
<sequence length="126" mass="14323">MSNKFKLALSRFSVENTAGLTIDNLGEWRKIVRNVAVSITNSKEAYAAWARCWLIFCANEKFVLSDLEVMQMIDQIYEVVHFVPSPEALNAITDKINGINACDWNTETKVFFLATGLELLQLFDKN</sequence>
<gene>
    <name evidence="1" type="ORF">SDC9_182869</name>
</gene>
<reference evidence="1" key="1">
    <citation type="submission" date="2019-08" db="EMBL/GenBank/DDBJ databases">
        <authorList>
            <person name="Kucharzyk K."/>
            <person name="Murdoch R.W."/>
            <person name="Higgins S."/>
            <person name="Loffler F."/>
        </authorList>
    </citation>
    <scope>NUCLEOTIDE SEQUENCE</scope>
</reference>
<evidence type="ECO:0000313" key="1">
    <source>
        <dbReference type="EMBL" id="MPN35371.1"/>
    </source>
</evidence>
<proteinExistence type="predicted"/>
<organism evidence="1">
    <name type="scientific">bioreactor metagenome</name>
    <dbReference type="NCBI Taxonomy" id="1076179"/>
    <lineage>
        <taxon>unclassified sequences</taxon>
        <taxon>metagenomes</taxon>
        <taxon>ecological metagenomes</taxon>
    </lineage>
</organism>